<sequence length="456" mass="48659">MLLLQAFIAATLGGVLYTIIGIIPGTDETATMAPVTLILVLMGLPGEVLFAWFVGIIVAMQISHTIPTAMAALPGSTMAVPMVLNSSIAKRLGIPHVAMRKMAAGSLIGSITGLVVAIGFALLMAPLGNMVKPYIGLIFTIGAMVIGYMSKAKWGAVIALFPFAFLIQGFQRIAVEGVGKTLFISIFMGITIGPMIAEVFNIFIPSQRDKQRRNKPSTIWLAPDSSKKTGIFPNPFKIFTKKQNKTILLMSSIGACTFTFSPVGMTVMLGEIINGKCKELYERVTTTLGVQDSISNSTYLGEFIIPLIAFAGLPLSPMAAGPGAPLFNAPPRFTVEPLNNLAQLLSIPDYFIFGFIGIVGGALFAFPIAIKKARSWTELMFRAVSHEALIGAFIGLICMLAFYEAGILGIFVAVSIGIFGGLLHNLFGIHTGVQFMAYYASGYIVTQALALAKILI</sequence>
<proteinExistence type="predicted"/>
<protein>
    <recommendedName>
        <fullName evidence="2">DUF112 domain-containing protein</fullName>
    </recommendedName>
</protein>
<feature type="transmembrane region" description="Helical" evidence="1">
    <location>
        <begin position="66"/>
        <end position="84"/>
    </location>
</feature>
<feature type="transmembrane region" description="Helical" evidence="1">
    <location>
        <begin position="181"/>
        <end position="204"/>
    </location>
</feature>
<dbReference type="Pfam" id="PF01970">
    <property type="entry name" value="TctA"/>
    <property type="match status" value="1"/>
</dbReference>
<feature type="transmembrane region" description="Helical" evidence="1">
    <location>
        <begin position="6"/>
        <end position="23"/>
    </location>
</feature>
<dbReference type="Proteomes" id="UP001519271">
    <property type="component" value="Unassembled WGS sequence"/>
</dbReference>
<reference evidence="3 4" key="1">
    <citation type="submission" date="2021-03" db="EMBL/GenBank/DDBJ databases">
        <title>Genomic Encyclopedia of Type Strains, Phase IV (KMG-IV): sequencing the most valuable type-strain genomes for metagenomic binning, comparative biology and taxonomic classification.</title>
        <authorList>
            <person name="Goeker M."/>
        </authorList>
    </citation>
    <scope>NUCLEOTIDE SEQUENCE [LARGE SCALE GENOMIC DNA]</scope>
    <source>
        <strain evidence="3 4">DSM 6139</strain>
    </source>
</reference>
<feature type="transmembrane region" description="Helical" evidence="1">
    <location>
        <begin position="156"/>
        <end position="175"/>
    </location>
</feature>
<feature type="transmembrane region" description="Helical" evidence="1">
    <location>
        <begin position="350"/>
        <end position="370"/>
    </location>
</feature>
<dbReference type="RefSeq" id="WP_209460826.1">
    <property type="nucleotide sequence ID" value="NZ_JAGGKC010000035.1"/>
</dbReference>
<keyword evidence="4" id="KW-1185">Reference proteome</keyword>
<feature type="domain" description="DUF112" evidence="2">
    <location>
        <begin position="8"/>
        <end position="425"/>
    </location>
</feature>
<organism evidence="3 4">
    <name type="scientific">Youngiibacter multivorans</name>
    <dbReference type="NCBI Taxonomy" id="937251"/>
    <lineage>
        <taxon>Bacteria</taxon>
        <taxon>Bacillati</taxon>
        <taxon>Bacillota</taxon>
        <taxon>Clostridia</taxon>
        <taxon>Eubacteriales</taxon>
        <taxon>Clostridiaceae</taxon>
        <taxon>Youngiibacter</taxon>
    </lineage>
</organism>
<feature type="transmembrane region" description="Helical" evidence="1">
    <location>
        <begin position="35"/>
        <end position="60"/>
    </location>
</feature>
<dbReference type="InterPro" id="IPR002823">
    <property type="entry name" value="DUF112_TM"/>
</dbReference>
<evidence type="ECO:0000259" key="2">
    <source>
        <dbReference type="Pfam" id="PF01970"/>
    </source>
</evidence>
<evidence type="ECO:0000256" key="1">
    <source>
        <dbReference type="SAM" id="Phobius"/>
    </source>
</evidence>
<keyword evidence="1" id="KW-0812">Transmembrane</keyword>
<feature type="transmembrane region" description="Helical" evidence="1">
    <location>
        <begin position="131"/>
        <end position="149"/>
    </location>
</feature>
<feature type="transmembrane region" description="Helical" evidence="1">
    <location>
        <begin position="247"/>
        <end position="269"/>
    </location>
</feature>
<keyword evidence="1" id="KW-0472">Membrane</keyword>
<accession>A0ABS4G805</accession>
<dbReference type="EMBL" id="JAGGKC010000035">
    <property type="protein sequence ID" value="MBP1920664.1"/>
    <property type="molecule type" value="Genomic_DNA"/>
</dbReference>
<comment type="caution">
    <text evidence="3">The sequence shown here is derived from an EMBL/GenBank/DDBJ whole genome shotgun (WGS) entry which is preliminary data.</text>
</comment>
<evidence type="ECO:0000313" key="3">
    <source>
        <dbReference type="EMBL" id="MBP1920664.1"/>
    </source>
</evidence>
<evidence type="ECO:0000313" key="4">
    <source>
        <dbReference type="Proteomes" id="UP001519271"/>
    </source>
</evidence>
<keyword evidence="1" id="KW-1133">Transmembrane helix</keyword>
<feature type="transmembrane region" description="Helical" evidence="1">
    <location>
        <begin position="390"/>
        <end position="423"/>
    </location>
</feature>
<feature type="transmembrane region" description="Helical" evidence="1">
    <location>
        <begin position="104"/>
        <end position="125"/>
    </location>
</feature>
<gene>
    <name evidence="3" type="ORF">J2Z34_003179</name>
</gene>
<name>A0ABS4G805_9CLOT</name>